<sequence length="287" mass="31621">HDMEVSALFSEGKQPSVEIASDVFESSLKGEHDAVQWKSLPIPSSGASSPGPVSARFTGTITNVWTTKNACRWEASLKCSANEIYALLSKELRELKGSGRLSMSLLGGKVLACKAHKQDNKFYWRESLAHKGFGLEFGPRHSDRDCILLETELCRGSTFIYVLHSPPDSYPSPKGAHPELYSADSKQAKCWRIAEVTAVGESSCRAQIIHCLDYGEKSSQRKKVSDRMARLPDAWLKNLMALSAMDAGRRPEQPLQGPAGRQHAQGGRGGPHCCAGRRRGRRRCPDR</sequence>
<name>A0A061SCT3_9CHLO</name>
<feature type="non-terminal residue" evidence="2">
    <location>
        <position position="1"/>
    </location>
</feature>
<feature type="region of interest" description="Disordered" evidence="1">
    <location>
        <begin position="249"/>
        <end position="287"/>
    </location>
</feature>
<proteinExistence type="predicted"/>
<evidence type="ECO:0000313" key="2">
    <source>
        <dbReference type="EMBL" id="JAC80561.1"/>
    </source>
</evidence>
<gene>
    <name evidence="2" type="ORF">TSPGSL018_9992</name>
</gene>
<feature type="compositionally biased region" description="Basic residues" evidence="1">
    <location>
        <begin position="275"/>
        <end position="287"/>
    </location>
</feature>
<evidence type="ECO:0000256" key="1">
    <source>
        <dbReference type="SAM" id="MobiDB-lite"/>
    </source>
</evidence>
<dbReference type="AlphaFoldDB" id="A0A061SCT3"/>
<organism evidence="2">
    <name type="scientific">Tetraselmis sp. GSL018</name>
    <dbReference type="NCBI Taxonomy" id="582737"/>
    <lineage>
        <taxon>Eukaryota</taxon>
        <taxon>Viridiplantae</taxon>
        <taxon>Chlorophyta</taxon>
        <taxon>core chlorophytes</taxon>
        <taxon>Chlorodendrophyceae</taxon>
        <taxon>Chlorodendrales</taxon>
        <taxon>Chlorodendraceae</taxon>
        <taxon>Tetraselmis</taxon>
    </lineage>
</organism>
<dbReference type="EMBL" id="GBEZ01004677">
    <property type="protein sequence ID" value="JAC80561.1"/>
    <property type="molecule type" value="Transcribed_RNA"/>
</dbReference>
<protein>
    <submittedName>
        <fullName evidence="2">Uncharacterized protein</fullName>
    </submittedName>
</protein>
<accession>A0A061SCT3</accession>
<reference evidence="2" key="1">
    <citation type="submission" date="2014-05" db="EMBL/GenBank/DDBJ databases">
        <title>The transcriptome of the halophilic microalga Tetraselmis sp. GSL018 isolated from the Great Salt Lake, Utah.</title>
        <authorList>
            <person name="Jinkerson R.E."/>
            <person name="D'Adamo S."/>
            <person name="Posewitz M.C."/>
        </authorList>
    </citation>
    <scope>NUCLEOTIDE SEQUENCE</scope>
    <source>
        <strain evidence="2">GSL018</strain>
    </source>
</reference>
<feature type="non-terminal residue" evidence="2">
    <location>
        <position position="287"/>
    </location>
</feature>